<dbReference type="SUPFAM" id="SSF51215">
    <property type="entry name" value="Regulatory protein AraC"/>
    <property type="match status" value="1"/>
</dbReference>
<name>A0AA42KQI0_STUST</name>
<comment type="function">
    <text evidence="4">Regulatory protein of the TOL plasmid xyl operons. XylS activates the xylXYZLTEGFJQKIH operon required for the degradation of toluene, m-xylene and p-xylene.</text>
</comment>
<evidence type="ECO:0000256" key="1">
    <source>
        <dbReference type="ARBA" id="ARBA00023015"/>
    </source>
</evidence>
<comment type="caution">
    <text evidence="6">The sequence shown here is derived from an EMBL/GenBank/DDBJ whole genome shotgun (WGS) entry which is preliminary data.</text>
</comment>
<reference evidence="6" key="1">
    <citation type="submission" date="2022-09" db="EMBL/GenBank/DDBJ databases">
        <title>Intensive care unit water sources are persistently colonized with multi-drug resistant bacteria and are the site of extensive horizontal gene transfer of antibiotic resistance genes.</title>
        <authorList>
            <person name="Diorio-Toth L."/>
        </authorList>
    </citation>
    <scope>NUCLEOTIDE SEQUENCE</scope>
    <source>
        <strain evidence="6">GD04147</strain>
    </source>
</reference>
<gene>
    <name evidence="6" type="ORF">N7335_03815</name>
</gene>
<keyword evidence="2" id="KW-0238">DNA-binding</keyword>
<feature type="domain" description="HTH araC/xylS-type" evidence="5">
    <location>
        <begin position="160"/>
        <end position="257"/>
    </location>
</feature>
<dbReference type="PROSITE" id="PS01124">
    <property type="entry name" value="HTH_ARAC_FAMILY_2"/>
    <property type="match status" value="1"/>
</dbReference>
<dbReference type="RefSeq" id="WP_157782545.1">
    <property type="nucleotide sequence ID" value="NZ_BSTP01000006.1"/>
</dbReference>
<evidence type="ECO:0000256" key="4">
    <source>
        <dbReference type="ARBA" id="ARBA00037345"/>
    </source>
</evidence>
<accession>A0AA42KQI0</accession>
<keyword evidence="3" id="KW-0804">Transcription</keyword>
<evidence type="ECO:0000259" key="5">
    <source>
        <dbReference type="PROSITE" id="PS01124"/>
    </source>
</evidence>
<proteinExistence type="predicted"/>
<sequence length="275" mass="30970">MSPNIEALSKVQFAECSMVSACDAEYPRHTHEEYVVSANLAGCEKIWYDGRSGEVLSNQVTIYNPMTVQSSRFCSAGSRFISVHLDAERVRTAFRENGGALHGPLFDEGVFNDLALFKAIFALHFANLPGQREEALYGMLGELFRFGGKGSDEADPDKIARLVEYMQDSLYDEVDLDDMSAVTGLSKFHLVRSFKAAKSLPPMQFMKQLRLIEARKRFRRGDAAARVATELYFYDQGHMSNSFRRVMGISPVRYASMVGDARRHHEFKVSSNHNV</sequence>
<evidence type="ECO:0000313" key="6">
    <source>
        <dbReference type="EMBL" id="MDH0145512.1"/>
    </source>
</evidence>
<dbReference type="SMART" id="SM00342">
    <property type="entry name" value="HTH_ARAC"/>
    <property type="match status" value="1"/>
</dbReference>
<dbReference type="AlphaFoldDB" id="A0AA42KQI0"/>
<dbReference type="GO" id="GO:0003700">
    <property type="term" value="F:DNA-binding transcription factor activity"/>
    <property type="evidence" value="ECO:0007669"/>
    <property type="project" value="InterPro"/>
</dbReference>
<dbReference type="Proteomes" id="UP001158076">
    <property type="component" value="Unassembled WGS sequence"/>
</dbReference>
<protein>
    <submittedName>
        <fullName evidence="6">AraC family transcriptional regulator</fullName>
    </submittedName>
</protein>
<evidence type="ECO:0000256" key="2">
    <source>
        <dbReference type="ARBA" id="ARBA00023125"/>
    </source>
</evidence>
<evidence type="ECO:0000313" key="7">
    <source>
        <dbReference type="Proteomes" id="UP001158076"/>
    </source>
</evidence>
<dbReference type="InterPro" id="IPR018060">
    <property type="entry name" value="HTH_AraC"/>
</dbReference>
<dbReference type="EMBL" id="JAODZE010000002">
    <property type="protein sequence ID" value="MDH0145512.1"/>
    <property type="molecule type" value="Genomic_DNA"/>
</dbReference>
<dbReference type="InterPro" id="IPR009057">
    <property type="entry name" value="Homeodomain-like_sf"/>
</dbReference>
<dbReference type="Pfam" id="PF12833">
    <property type="entry name" value="HTH_18"/>
    <property type="match status" value="1"/>
</dbReference>
<dbReference type="Gene3D" id="1.10.10.60">
    <property type="entry name" value="Homeodomain-like"/>
    <property type="match status" value="1"/>
</dbReference>
<dbReference type="InterPro" id="IPR037923">
    <property type="entry name" value="HTH-like"/>
</dbReference>
<organism evidence="6 7">
    <name type="scientific">Stutzerimonas stutzeri</name>
    <name type="common">Pseudomonas stutzeri</name>
    <dbReference type="NCBI Taxonomy" id="316"/>
    <lineage>
        <taxon>Bacteria</taxon>
        <taxon>Pseudomonadati</taxon>
        <taxon>Pseudomonadota</taxon>
        <taxon>Gammaproteobacteria</taxon>
        <taxon>Pseudomonadales</taxon>
        <taxon>Pseudomonadaceae</taxon>
        <taxon>Stutzerimonas</taxon>
    </lineage>
</organism>
<dbReference type="InterPro" id="IPR050204">
    <property type="entry name" value="AraC_XylS_family_regulators"/>
</dbReference>
<dbReference type="Pfam" id="PF02311">
    <property type="entry name" value="AraC_binding"/>
    <property type="match status" value="1"/>
</dbReference>
<dbReference type="GO" id="GO:0043565">
    <property type="term" value="F:sequence-specific DNA binding"/>
    <property type="evidence" value="ECO:0007669"/>
    <property type="project" value="InterPro"/>
</dbReference>
<keyword evidence="1" id="KW-0805">Transcription regulation</keyword>
<dbReference type="SUPFAM" id="SSF46689">
    <property type="entry name" value="Homeodomain-like"/>
    <property type="match status" value="1"/>
</dbReference>
<dbReference type="PANTHER" id="PTHR46796:SF2">
    <property type="entry name" value="TRANSCRIPTIONAL REGULATORY PROTEIN"/>
    <property type="match status" value="1"/>
</dbReference>
<evidence type="ECO:0000256" key="3">
    <source>
        <dbReference type="ARBA" id="ARBA00023163"/>
    </source>
</evidence>
<dbReference type="InterPro" id="IPR003313">
    <property type="entry name" value="AraC-bd"/>
</dbReference>
<dbReference type="PANTHER" id="PTHR46796">
    <property type="entry name" value="HTH-TYPE TRANSCRIPTIONAL ACTIVATOR RHAS-RELATED"/>
    <property type="match status" value="1"/>
</dbReference>